<reference evidence="2" key="2">
    <citation type="submission" date="2018-04" db="EMBL/GenBank/DDBJ databases">
        <title>OnivRS2 (Oryza nivara Reference Sequence Version 2).</title>
        <authorList>
            <person name="Zhang J."/>
            <person name="Kudrna D."/>
            <person name="Lee S."/>
            <person name="Talag J."/>
            <person name="Rajasekar S."/>
            <person name="Welchert J."/>
            <person name="Hsing Y.-I."/>
            <person name="Wing R.A."/>
        </authorList>
    </citation>
    <scope>NUCLEOTIDE SEQUENCE [LARGE SCALE GENOMIC DNA]</scope>
    <source>
        <strain evidence="2">SL10</strain>
    </source>
</reference>
<reference evidence="2" key="1">
    <citation type="submission" date="2015-04" db="UniProtKB">
        <authorList>
            <consortium name="EnsemblPlants"/>
        </authorList>
    </citation>
    <scope>IDENTIFICATION</scope>
    <source>
        <strain evidence="2">SL10</strain>
    </source>
</reference>
<evidence type="ECO:0000256" key="1">
    <source>
        <dbReference type="SAM" id="MobiDB-lite"/>
    </source>
</evidence>
<keyword evidence="3" id="KW-1185">Reference proteome</keyword>
<feature type="region of interest" description="Disordered" evidence="1">
    <location>
        <begin position="168"/>
        <end position="188"/>
    </location>
</feature>
<feature type="region of interest" description="Disordered" evidence="1">
    <location>
        <begin position="121"/>
        <end position="153"/>
    </location>
</feature>
<accession>A0A0E0HX88</accession>
<evidence type="ECO:0000313" key="3">
    <source>
        <dbReference type="Proteomes" id="UP000006591"/>
    </source>
</evidence>
<organism evidence="2">
    <name type="scientific">Oryza nivara</name>
    <name type="common">Indian wild rice</name>
    <name type="synonym">Oryza sativa f. spontanea</name>
    <dbReference type="NCBI Taxonomy" id="4536"/>
    <lineage>
        <taxon>Eukaryota</taxon>
        <taxon>Viridiplantae</taxon>
        <taxon>Streptophyta</taxon>
        <taxon>Embryophyta</taxon>
        <taxon>Tracheophyta</taxon>
        <taxon>Spermatophyta</taxon>
        <taxon>Magnoliopsida</taxon>
        <taxon>Liliopsida</taxon>
        <taxon>Poales</taxon>
        <taxon>Poaceae</taxon>
        <taxon>BOP clade</taxon>
        <taxon>Oryzoideae</taxon>
        <taxon>Oryzeae</taxon>
        <taxon>Oryzinae</taxon>
        <taxon>Oryza</taxon>
    </lineage>
</organism>
<sequence length="188" mass="19637">MAMSWPWLSLTAPPTGEELSARTVVGGGAVRGRWGGACRGREPPGEELGSGGGGGGGGWAREAVLLVLLGLRHTRRFAPSVPVLPRPTGLLTYTRLPAADAVAAPEDASAPAVANWAEMARPATTTTPSRPTSRSAQRAAARDRAPPALPTGLLPSCRLAYAALAGGLRSFPRRPERRESERDEKMGK</sequence>
<name>A0A0E0HX88_ORYNI</name>
<dbReference type="AlphaFoldDB" id="A0A0E0HX88"/>
<dbReference type="Gramene" id="ONIVA07G03380.1">
    <property type="protein sequence ID" value="ONIVA07G03380.1"/>
    <property type="gene ID" value="ONIVA07G03380"/>
</dbReference>
<feature type="compositionally biased region" description="Basic and acidic residues" evidence="1">
    <location>
        <begin position="173"/>
        <end position="188"/>
    </location>
</feature>
<dbReference type="HOGENOM" id="CLU_1443206_0_0_1"/>
<proteinExistence type="predicted"/>
<evidence type="ECO:0000313" key="2">
    <source>
        <dbReference type="EnsemblPlants" id="ONIVA07G03380.1"/>
    </source>
</evidence>
<dbReference type="Proteomes" id="UP000006591">
    <property type="component" value="Chromosome 7"/>
</dbReference>
<feature type="compositionally biased region" description="Low complexity" evidence="1">
    <location>
        <begin position="121"/>
        <end position="139"/>
    </location>
</feature>
<protein>
    <submittedName>
        <fullName evidence="2">Uncharacterized protein</fullName>
    </submittedName>
</protein>
<dbReference type="EnsemblPlants" id="ONIVA07G03380.1">
    <property type="protein sequence ID" value="ONIVA07G03380.1"/>
    <property type="gene ID" value="ONIVA07G03380"/>
</dbReference>